<dbReference type="InterPro" id="IPR011009">
    <property type="entry name" value="Kinase-like_dom_sf"/>
</dbReference>
<evidence type="ECO:0000256" key="6">
    <source>
        <dbReference type="SAM" id="MobiDB-lite"/>
    </source>
</evidence>
<dbReference type="InterPro" id="IPR008271">
    <property type="entry name" value="Ser/Thr_kinase_AS"/>
</dbReference>
<keyword evidence="3" id="KW-0547">Nucleotide-binding</keyword>
<evidence type="ECO:0000313" key="9">
    <source>
        <dbReference type="Proteomes" id="UP000262825"/>
    </source>
</evidence>
<evidence type="ECO:0000256" key="4">
    <source>
        <dbReference type="ARBA" id="ARBA00022777"/>
    </source>
</evidence>
<dbReference type="GO" id="GO:0004674">
    <property type="term" value="F:protein serine/threonine kinase activity"/>
    <property type="evidence" value="ECO:0007669"/>
    <property type="project" value="UniProtKB-KW"/>
</dbReference>
<dbReference type="AlphaFoldDB" id="A0A376B4Y9"/>
<keyword evidence="4" id="KW-0418">Kinase</keyword>
<evidence type="ECO:0000256" key="3">
    <source>
        <dbReference type="ARBA" id="ARBA00022741"/>
    </source>
</evidence>
<dbReference type="GO" id="GO:0005524">
    <property type="term" value="F:ATP binding"/>
    <property type="evidence" value="ECO:0007669"/>
    <property type="project" value="UniProtKB-KW"/>
</dbReference>
<feature type="compositionally biased region" description="Polar residues" evidence="6">
    <location>
        <begin position="1"/>
        <end position="12"/>
    </location>
</feature>
<dbReference type="Pfam" id="PF00069">
    <property type="entry name" value="Pkinase"/>
    <property type="match status" value="1"/>
</dbReference>
<dbReference type="PANTHER" id="PTHR45646">
    <property type="entry name" value="SERINE/THREONINE-PROTEIN KINASE DOA-RELATED"/>
    <property type="match status" value="1"/>
</dbReference>
<gene>
    <name evidence="8" type="ORF">SCODWIG_01410</name>
</gene>
<dbReference type="PROSITE" id="PS50011">
    <property type="entry name" value="PROTEIN_KINASE_DOM"/>
    <property type="match status" value="1"/>
</dbReference>
<dbReference type="SUPFAM" id="SSF56112">
    <property type="entry name" value="Protein kinase-like (PK-like)"/>
    <property type="match status" value="1"/>
</dbReference>
<dbReference type="PANTHER" id="PTHR45646:SF11">
    <property type="entry name" value="SERINE_THREONINE-PROTEIN KINASE DOA"/>
    <property type="match status" value="1"/>
</dbReference>
<evidence type="ECO:0000256" key="2">
    <source>
        <dbReference type="ARBA" id="ARBA00022679"/>
    </source>
</evidence>
<evidence type="ECO:0000259" key="7">
    <source>
        <dbReference type="PROSITE" id="PS50011"/>
    </source>
</evidence>
<dbReference type="VEuPathDB" id="FungiDB:SCODWIG_01410"/>
<evidence type="ECO:0000256" key="5">
    <source>
        <dbReference type="ARBA" id="ARBA00022840"/>
    </source>
</evidence>
<dbReference type="Gene3D" id="3.30.200.20">
    <property type="entry name" value="Phosphorylase Kinase, domain 1"/>
    <property type="match status" value="1"/>
</dbReference>
<keyword evidence="5" id="KW-0067">ATP-binding</keyword>
<dbReference type="PROSITE" id="PS00108">
    <property type="entry name" value="PROTEIN_KINASE_ST"/>
    <property type="match status" value="1"/>
</dbReference>
<dbReference type="InterPro" id="IPR051175">
    <property type="entry name" value="CLK_kinases"/>
</dbReference>
<evidence type="ECO:0000313" key="8">
    <source>
        <dbReference type="EMBL" id="SSD59649.1"/>
    </source>
</evidence>
<feature type="region of interest" description="Disordered" evidence="6">
    <location>
        <begin position="1"/>
        <end position="75"/>
    </location>
</feature>
<dbReference type="Proteomes" id="UP000262825">
    <property type="component" value="Unassembled WGS sequence"/>
</dbReference>
<dbReference type="SMART" id="SM00220">
    <property type="entry name" value="S_TKc"/>
    <property type="match status" value="1"/>
</dbReference>
<protein>
    <recommendedName>
        <fullName evidence="7">Protein kinase domain-containing protein</fullName>
    </recommendedName>
</protein>
<dbReference type="EMBL" id="UFAJ01000179">
    <property type="protein sequence ID" value="SSD59649.1"/>
    <property type="molecule type" value="Genomic_DNA"/>
</dbReference>
<dbReference type="GO" id="GO:0005634">
    <property type="term" value="C:nucleus"/>
    <property type="evidence" value="ECO:0007669"/>
    <property type="project" value="TreeGrafter"/>
</dbReference>
<dbReference type="GO" id="GO:0043484">
    <property type="term" value="P:regulation of RNA splicing"/>
    <property type="evidence" value="ECO:0007669"/>
    <property type="project" value="TreeGrafter"/>
</dbReference>
<keyword evidence="9" id="KW-1185">Reference proteome</keyword>
<dbReference type="InterPro" id="IPR000719">
    <property type="entry name" value="Prot_kinase_dom"/>
</dbReference>
<reference evidence="9" key="1">
    <citation type="submission" date="2018-06" db="EMBL/GenBank/DDBJ databases">
        <authorList>
            <person name="Guldener U."/>
        </authorList>
    </citation>
    <scope>NUCLEOTIDE SEQUENCE [LARGE SCALE GENOMIC DNA]</scope>
    <source>
        <strain evidence="9">UTAD17</strain>
    </source>
</reference>
<name>A0A376B4Y9_9ASCO</name>
<feature type="compositionally biased region" description="Low complexity" evidence="6">
    <location>
        <begin position="13"/>
        <end position="33"/>
    </location>
</feature>
<evidence type="ECO:0000256" key="1">
    <source>
        <dbReference type="ARBA" id="ARBA00022527"/>
    </source>
</evidence>
<keyword evidence="2" id="KW-0808">Transferase</keyword>
<proteinExistence type="predicted"/>
<organism evidence="8 9">
    <name type="scientific">Saccharomycodes ludwigii</name>
    <dbReference type="NCBI Taxonomy" id="36035"/>
    <lineage>
        <taxon>Eukaryota</taxon>
        <taxon>Fungi</taxon>
        <taxon>Dikarya</taxon>
        <taxon>Ascomycota</taxon>
        <taxon>Saccharomycotina</taxon>
        <taxon>Saccharomycetes</taxon>
        <taxon>Saccharomycodales</taxon>
        <taxon>Saccharomycodaceae</taxon>
        <taxon>Saccharomycodes</taxon>
    </lineage>
</organism>
<accession>A0A376B4Y9</accession>
<feature type="domain" description="Protein kinase" evidence="7">
    <location>
        <begin position="440"/>
        <end position="901"/>
    </location>
</feature>
<dbReference type="OrthoDB" id="3971676at2759"/>
<dbReference type="Gene3D" id="1.10.510.10">
    <property type="entry name" value="Transferase(Phosphotransferase) domain 1"/>
    <property type="match status" value="2"/>
</dbReference>
<feature type="region of interest" description="Disordered" evidence="6">
    <location>
        <begin position="267"/>
        <end position="293"/>
    </location>
</feature>
<sequence length="924" mass="106472">MMVSNTTRVQQLNNNTNNSNDNNNSISTSNDTIFMEDSDSVSTNSELGTRRRRRRRRRRDLDINNDVTVSTTSSVPGTMDNNNFITHLLNKQSTLLSTNFSLDDTHNSGIEIDNKNDNNDCIESDDDIIFIKEEKVKNQQDSVVSLKKEHSIDALTTTKDTQHNHQNYLLVHEDDTSDIMGVTGATDKKQRTVSIPQLPHAKLQYQPPASLLLSNNSNAGNCATSTFHKRYLNSQHSNDFLGDGTNFNGSAIIDYDEDGNELFNTETRGNGGVEEEENDVDNISPNDETKNYGDNNIVDANNLMMNMLNSSTTVTNNNKYNYYDYYNYSNRINNNNIPGDDHINYGFDDEDIDDGSHSTTLKRNRRVSIRVIEDNTSYSPPGGNFLFDQRKKLKVFNHNNAKMSHTLFRTNNNAKIRFDTDEKDGHYIFYPNSIICGGRYLTKDILGKGTFGKVIKCVDLQHQQQQQMEANNNGSNNNSTTKYCALKIIKAIDRYREAAKTELRILITIYKNDRFGEYQCLLLRDFFDYKNHIIIVSDLAGKSVYDFMSSNGVGRFCGSHVQAMARQIIRSTCFLHDLNIVHTDIKPENTLLVDDKHYWEVQLPNPVVKKLSKRRFEASLGKRKILYNPEIKIIDFGSAVFNNEFHPDVVSTRHYRAPEIILGLGWSFPCDIWSIACVLVELVTGESLYPIHENVEHLAMMQRIHGTKIPSKLISKMIFNLEHENELRYAIPSRIIKKELLPYFFKLNNFNRKVGTDEHEAEYCFQWPKRNSRKVLLTPRDSIKRVMDNCDRLDIWLSKKIGRDYPWIILCNMEMDIETNWKLILKNMDTDNASCSELNYGAIPSNTAFNNNQNAYYYDNNKPDRDVFEFWYYFVDLLINMFEFDPEKRLTAKQALEHKWFDMGIIDEGILNYQSAGVVSSHTL</sequence>
<keyword evidence="1" id="KW-0723">Serine/threonine-protein kinase</keyword>